<reference evidence="1" key="2">
    <citation type="journal article" date="2022" name="New Phytol.">
        <title>Evolutionary transition to the ectomycorrhizal habit in the genomes of a hyperdiverse lineage of mushroom-forming fungi.</title>
        <authorList>
            <person name="Looney B."/>
            <person name="Miyauchi S."/>
            <person name="Morin E."/>
            <person name="Drula E."/>
            <person name="Courty P.E."/>
            <person name="Kohler A."/>
            <person name="Kuo A."/>
            <person name="LaButti K."/>
            <person name="Pangilinan J."/>
            <person name="Lipzen A."/>
            <person name="Riley R."/>
            <person name="Andreopoulos W."/>
            <person name="He G."/>
            <person name="Johnson J."/>
            <person name="Nolan M."/>
            <person name="Tritt A."/>
            <person name="Barry K.W."/>
            <person name="Grigoriev I.V."/>
            <person name="Nagy L.G."/>
            <person name="Hibbett D."/>
            <person name="Henrissat B."/>
            <person name="Matheny P.B."/>
            <person name="Labbe J."/>
            <person name="Martin F.M."/>
        </authorList>
    </citation>
    <scope>NUCLEOTIDE SEQUENCE</scope>
    <source>
        <strain evidence="1">FP105234-sp</strain>
    </source>
</reference>
<dbReference type="EMBL" id="MU275858">
    <property type="protein sequence ID" value="KAI0050819.1"/>
    <property type="molecule type" value="Genomic_DNA"/>
</dbReference>
<reference evidence="1" key="1">
    <citation type="submission" date="2021-02" db="EMBL/GenBank/DDBJ databases">
        <authorList>
            <consortium name="DOE Joint Genome Institute"/>
            <person name="Ahrendt S."/>
            <person name="Looney B.P."/>
            <person name="Miyauchi S."/>
            <person name="Morin E."/>
            <person name="Drula E."/>
            <person name="Courty P.E."/>
            <person name="Chicoki N."/>
            <person name="Fauchery L."/>
            <person name="Kohler A."/>
            <person name="Kuo A."/>
            <person name="Labutti K."/>
            <person name="Pangilinan J."/>
            <person name="Lipzen A."/>
            <person name="Riley R."/>
            <person name="Andreopoulos W."/>
            <person name="He G."/>
            <person name="Johnson J."/>
            <person name="Barry K.W."/>
            <person name="Grigoriev I.V."/>
            <person name="Nagy L."/>
            <person name="Hibbett D."/>
            <person name="Henrissat B."/>
            <person name="Matheny P.B."/>
            <person name="Labbe J."/>
            <person name="Martin F."/>
        </authorList>
    </citation>
    <scope>NUCLEOTIDE SEQUENCE</scope>
    <source>
        <strain evidence="1">FP105234-sp</strain>
    </source>
</reference>
<organism evidence="1 2">
    <name type="scientific">Auriscalpium vulgare</name>
    <dbReference type="NCBI Taxonomy" id="40419"/>
    <lineage>
        <taxon>Eukaryota</taxon>
        <taxon>Fungi</taxon>
        <taxon>Dikarya</taxon>
        <taxon>Basidiomycota</taxon>
        <taxon>Agaricomycotina</taxon>
        <taxon>Agaricomycetes</taxon>
        <taxon>Russulales</taxon>
        <taxon>Auriscalpiaceae</taxon>
        <taxon>Auriscalpium</taxon>
    </lineage>
</organism>
<evidence type="ECO:0000313" key="1">
    <source>
        <dbReference type="EMBL" id="KAI0050819.1"/>
    </source>
</evidence>
<gene>
    <name evidence="1" type="ORF">FA95DRAFT_1555316</name>
</gene>
<sequence length="126" mass="13754">MDYSFRLFVGECDNFLGLRLPAKSDSFGDLSASFLTAFRDEYPKMSSFAFPVLWDAEPGNIDIDDALGTQSTSLSFVHLTSQIFRCRALGCGTSSARGPMAASTLCALRMQPLQSSGRTSRPLHCL</sequence>
<proteinExistence type="predicted"/>
<protein>
    <submittedName>
        <fullName evidence="1">Uncharacterized protein</fullName>
    </submittedName>
</protein>
<accession>A0ACB8S3H4</accession>
<comment type="caution">
    <text evidence="1">The sequence shown here is derived from an EMBL/GenBank/DDBJ whole genome shotgun (WGS) entry which is preliminary data.</text>
</comment>
<name>A0ACB8S3H4_9AGAM</name>
<keyword evidence="2" id="KW-1185">Reference proteome</keyword>
<dbReference type="Proteomes" id="UP000814033">
    <property type="component" value="Unassembled WGS sequence"/>
</dbReference>
<evidence type="ECO:0000313" key="2">
    <source>
        <dbReference type="Proteomes" id="UP000814033"/>
    </source>
</evidence>